<dbReference type="AlphaFoldDB" id="R7VAE7"/>
<dbReference type="GO" id="GO:0098793">
    <property type="term" value="C:presynapse"/>
    <property type="evidence" value="ECO:0007669"/>
    <property type="project" value="GOC"/>
</dbReference>
<reference evidence="8 10" key="2">
    <citation type="journal article" date="2013" name="Nature">
        <title>Insights into bilaterian evolution from three spiralian genomes.</title>
        <authorList>
            <person name="Simakov O."/>
            <person name="Marletaz F."/>
            <person name="Cho S.J."/>
            <person name="Edsinger-Gonzales E."/>
            <person name="Havlak P."/>
            <person name="Hellsten U."/>
            <person name="Kuo D.H."/>
            <person name="Larsson T."/>
            <person name="Lv J."/>
            <person name="Arendt D."/>
            <person name="Savage R."/>
            <person name="Osoegawa K."/>
            <person name="de Jong P."/>
            <person name="Grimwood J."/>
            <person name="Chapman J.A."/>
            <person name="Shapiro H."/>
            <person name="Aerts A."/>
            <person name="Otillar R.P."/>
            <person name="Terry A.Y."/>
            <person name="Boore J.L."/>
            <person name="Grigoriev I.V."/>
            <person name="Lindberg D.R."/>
            <person name="Seaver E.C."/>
            <person name="Weisblat D.A."/>
            <person name="Putnam N.H."/>
            <person name="Rokhsar D.S."/>
        </authorList>
    </citation>
    <scope>NUCLEOTIDE SEQUENCE</scope>
    <source>
        <strain evidence="8 10">I ESC-2004</strain>
    </source>
</reference>
<comment type="catalytic activity">
    <reaction evidence="1">
        <text>a 1,2-diacyl-sn-glycero-3-phospho-(1D-myo-inositol-4,5-bisphosphate) + H2O = a 1,2-diacyl-sn-glycero-3-phospho-(1D-myo-inositol 4-phosphate) + phosphate</text>
        <dbReference type="Rhea" id="RHEA:22764"/>
        <dbReference type="ChEBI" id="CHEBI:15377"/>
        <dbReference type="ChEBI" id="CHEBI:43474"/>
        <dbReference type="ChEBI" id="CHEBI:58178"/>
        <dbReference type="ChEBI" id="CHEBI:58456"/>
        <dbReference type="EC" id="3.1.3.36"/>
    </reaction>
</comment>
<dbReference type="STRING" id="283909.R7VAE7"/>
<dbReference type="FunCoup" id="R7VAE7">
    <property type="interactions" value="581"/>
</dbReference>
<dbReference type="InterPro" id="IPR002013">
    <property type="entry name" value="SAC_dom"/>
</dbReference>
<dbReference type="HOGENOM" id="CLU_003016_5_1_1"/>
<dbReference type="InterPro" id="IPR036691">
    <property type="entry name" value="Endo/exonu/phosph_ase_sf"/>
</dbReference>
<dbReference type="Pfam" id="PF02383">
    <property type="entry name" value="Syja_N"/>
    <property type="match status" value="1"/>
</dbReference>
<dbReference type="Pfam" id="PF22669">
    <property type="entry name" value="Exo_endo_phos2"/>
    <property type="match status" value="1"/>
</dbReference>
<comment type="similarity">
    <text evidence="3">In the central section; belongs to the inositol 1,4,5-trisphosphate 5-phosphatase family.</text>
</comment>
<dbReference type="SMART" id="SM01165">
    <property type="entry name" value="DUF1866"/>
    <property type="match status" value="1"/>
</dbReference>
<dbReference type="SUPFAM" id="SSF54928">
    <property type="entry name" value="RNA-binding domain, RBD"/>
    <property type="match status" value="1"/>
</dbReference>
<dbReference type="EnsemblMetazoa" id="CapteT215747">
    <property type="protein sequence ID" value="CapteP215747"/>
    <property type="gene ID" value="CapteG215747"/>
</dbReference>
<evidence type="ECO:0000313" key="8">
    <source>
        <dbReference type="EMBL" id="ELU15803.1"/>
    </source>
</evidence>
<comment type="similarity">
    <text evidence="2">Belongs to the synaptojanin family.</text>
</comment>
<accession>R7VAE7</accession>
<protein>
    <recommendedName>
        <fullName evidence="4">phosphoinositide 5-phosphatase</fullName>
        <ecNumber evidence="4">3.1.3.36</ecNumber>
    </recommendedName>
</protein>
<organism evidence="8">
    <name type="scientific">Capitella teleta</name>
    <name type="common">Polychaete worm</name>
    <dbReference type="NCBI Taxonomy" id="283909"/>
    <lineage>
        <taxon>Eukaryota</taxon>
        <taxon>Metazoa</taxon>
        <taxon>Spiralia</taxon>
        <taxon>Lophotrochozoa</taxon>
        <taxon>Annelida</taxon>
        <taxon>Polychaeta</taxon>
        <taxon>Sedentaria</taxon>
        <taxon>Scolecida</taxon>
        <taxon>Capitellidae</taxon>
        <taxon>Capitella</taxon>
    </lineage>
</organism>
<dbReference type="InterPro" id="IPR012677">
    <property type="entry name" value="Nucleotide-bd_a/b_plait_sf"/>
</dbReference>
<proteinExistence type="inferred from homology"/>
<dbReference type="EC" id="3.1.3.36" evidence="4"/>
<evidence type="ECO:0000313" key="10">
    <source>
        <dbReference type="Proteomes" id="UP000014760"/>
    </source>
</evidence>
<dbReference type="Proteomes" id="UP000014760">
    <property type="component" value="Unassembled WGS sequence"/>
</dbReference>
<dbReference type="Pfam" id="PF08952">
    <property type="entry name" value="DUF1866"/>
    <property type="match status" value="1"/>
</dbReference>
<dbReference type="Gene3D" id="3.60.10.10">
    <property type="entry name" value="Endonuclease/exonuclease/phosphatase"/>
    <property type="match status" value="1"/>
</dbReference>
<dbReference type="PROSITE" id="PS50275">
    <property type="entry name" value="SAC"/>
    <property type="match status" value="1"/>
</dbReference>
<feature type="compositionally biased region" description="Pro residues" evidence="6">
    <location>
        <begin position="1107"/>
        <end position="1121"/>
    </location>
</feature>
<dbReference type="OrthoDB" id="1925875at2759"/>
<keyword evidence="5" id="KW-0378">Hydrolase</keyword>
<dbReference type="GO" id="GO:0003676">
    <property type="term" value="F:nucleic acid binding"/>
    <property type="evidence" value="ECO:0007669"/>
    <property type="project" value="InterPro"/>
</dbReference>
<evidence type="ECO:0000256" key="6">
    <source>
        <dbReference type="SAM" id="MobiDB-lite"/>
    </source>
</evidence>
<dbReference type="OMA" id="HPCHELR"/>
<dbReference type="PANTHER" id="PTHR11200:SF257">
    <property type="entry name" value="PHOSPHOINOSITIDE 5-PHOSPHATASE"/>
    <property type="match status" value="1"/>
</dbReference>
<dbReference type="InterPro" id="IPR015047">
    <property type="entry name" value="SYNJ1/2_RRM"/>
</dbReference>
<dbReference type="EMBL" id="KB293569">
    <property type="protein sequence ID" value="ELU15803.1"/>
    <property type="molecule type" value="Genomic_DNA"/>
</dbReference>
<dbReference type="InterPro" id="IPR046985">
    <property type="entry name" value="IP5"/>
</dbReference>
<gene>
    <name evidence="8" type="ORF">CAPTEDRAFT_215747</name>
</gene>
<evidence type="ECO:0000259" key="7">
    <source>
        <dbReference type="PROSITE" id="PS50275"/>
    </source>
</evidence>
<feature type="compositionally biased region" description="Polar residues" evidence="6">
    <location>
        <begin position="1029"/>
        <end position="1041"/>
    </location>
</feature>
<evidence type="ECO:0000256" key="4">
    <source>
        <dbReference type="ARBA" id="ARBA00013044"/>
    </source>
</evidence>
<name>R7VAE7_CAPTE</name>
<dbReference type="EMBL" id="AMQN01004457">
    <property type="status" value="NOT_ANNOTATED_CDS"/>
    <property type="molecule type" value="Genomic_DNA"/>
</dbReference>
<evidence type="ECO:0000313" key="9">
    <source>
        <dbReference type="EnsemblMetazoa" id="CapteP215747"/>
    </source>
</evidence>
<evidence type="ECO:0000256" key="3">
    <source>
        <dbReference type="ARBA" id="ARBA00009678"/>
    </source>
</evidence>
<reference evidence="9" key="3">
    <citation type="submission" date="2015-06" db="UniProtKB">
        <authorList>
            <consortium name="EnsemblMetazoa"/>
        </authorList>
    </citation>
    <scope>IDENTIFICATION</scope>
</reference>
<dbReference type="GO" id="GO:0048488">
    <property type="term" value="P:synaptic vesicle endocytosis"/>
    <property type="evidence" value="ECO:0007669"/>
    <property type="project" value="TreeGrafter"/>
</dbReference>
<sequence length="1174" mass="131625">MAMSRSFRVYHKLDPPYSVLLESRNKEETLMFESNAVAVLSPAETEAVKKQYIKVIDAYGCLGVLTLNAGDETILYLVLVTGCISVGKIGECEIFKITSTSFFTLRYIAADEEKIVEVRKLLNSGTFYFSWSPNGLNFDLSLCAQRSLQSKGTDNRFFWNRTLHLHLQRFNVDCSDWLLRVMCGGVEIRTIYAAQRQGKACLISRLSCERAGTRFNVRGVNDDGHVANFVETEQVIYLDEQTCSFLQTRGSVPLFWEQPGFQVGSHKVKMSRGYESSAPAFDRHLTLQRERYGEQIIVNLLGRKEGEHMLSQAFQNHHKASQHRAHIPHVAWDYHSECRGGNLKNLAKLRDILKRQIDGYGFFHCSAGEISNQQTGTIRTNCLDCLDRTNAVQAMVGLELLPKQLESLGLANKPQMVSRFTEVYKQMWGLNGDHVSRIYAGTGALGGGRSKATDAARSATRTIQNNFLDVTKQEAIDMLIMGSALRSEWADKGRALLDNSCLYASPEVWRAMVLMHPEFTTPETLRVAVGTWNVNGGKHFRSIAFRHDLLTDWLLDLPKLTQQSKPELLDPGADYDSPVDVCAIGFEEIVDLNASNIVSASTTNQKEWGAHLQKHLSRDYKYVLLTSVQLVGVCLFIFVRPQHAPHIRDVCVDSVKTGMKGATGNKGGVAIRFIYKSTSMCFVCSHFAAGQSQWKERNADFHEIATRISFPSNQKVWHHDYLFWCGDFNYRIDLSNDEVKELISQENWGALRACDQLNKQREAGAVFSGFNEGEINFPPTYKYDLFCDDYDTSEKHRIPAWTDRVLWRRKALPQAKEFGDDEDCYQGKLLLYNAGQLKTSDHRPVMAILDLEILTTDVKKRDEVFKKVVEKGGPPDGTVVLSLNEQNEEFSDEIVDEILATFGEMGDIILVRFVGADMLLTFHEGQSALEALTFDQRPVGGKVISVRLLTPDWKQHIEEELNLVRSNTTALFNTVSNSLLGEDFSIPTMSFDLEGSFSSSTVSSPTFPRVLTSLLQSPHLHIYLPGTQELRSTSPQPNGRSVSPARPSRLPMRPPGAPVRGPSPSRPPGAPPRPQDPDAITDRAMSQGDPRPPSPHKRSPLCQPPANQSPPKPPRGAPPLLLPSKLLLRFLPQSQKLFPSFPPDPVLLPSWHPPQSPRGLMVPRLCPQGEISCW</sequence>
<dbReference type="PANTHER" id="PTHR11200">
    <property type="entry name" value="INOSITOL 5-PHOSPHATASE"/>
    <property type="match status" value="1"/>
</dbReference>
<dbReference type="GO" id="GO:0004439">
    <property type="term" value="F:phosphatidylinositol-4,5-bisphosphate 5-phosphatase activity"/>
    <property type="evidence" value="ECO:0007669"/>
    <property type="project" value="UniProtKB-EC"/>
</dbReference>
<dbReference type="GO" id="GO:0046856">
    <property type="term" value="P:phosphatidylinositol dephosphorylation"/>
    <property type="evidence" value="ECO:0007669"/>
    <property type="project" value="InterPro"/>
</dbReference>
<evidence type="ECO:0000256" key="1">
    <source>
        <dbReference type="ARBA" id="ARBA00001786"/>
    </source>
</evidence>
<dbReference type="SMART" id="SM00128">
    <property type="entry name" value="IPPc"/>
    <property type="match status" value="1"/>
</dbReference>
<feature type="region of interest" description="Disordered" evidence="6">
    <location>
        <begin position="1028"/>
        <end position="1121"/>
    </location>
</feature>
<evidence type="ECO:0000256" key="5">
    <source>
        <dbReference type="ARBA" id="ARBA00022801"/>
    </source>
</evidence>
<dbReference type="SUPFAM" id="SSF56219">
    <property type="entry name" value="DNase I-like"/>
    <property type="match status" value="1"/>
</dbReference>
<dbReference type="Gene3D" id="3.30.70.330">
    <property type="match status" value="1"/>
</dbReference>
<feature type="compositionally biased region" description="Pro residues" evidence="6">
    <location>
        <begin position="1064"/>
        <end position="1074"/>
    </location>
</feature>
<evidence type="ECO:0000256" key="2">
    <source>
        <dbReference type="ARBA" id="ARBA00008943"/>
    </source>
</evidence>
<reference evidence="10" key="1">
    <citation type="submission" date="2012-12" db="EMBL/GenBank/DDBJ databases">
        <authorList>
            <person name="Hellsten U."/>
            <person name="Grimwood J."/>
            <person name="Chapman J.A."/>
            <person name="Shapiro H."/>
            <person name="Aerts A."/>
            <person name="Otillar R.P."/>
            <person name="Terry A.Y."/>
            <person name="Boore J.L."/>
            <person name="Simakov O."/>
            <person name="Marletaz F."/>
            <person name="Cho S.-J."/>
            <person name="Edsinger-Gonzales E."/>
            <person name="Havlak P."/>
            <person name="Kuo D.-H."/>
            <person name="Larsson T."/>
            <person name="Lv J."/>
            <person name="Arendt D."/>
            <person name="Savage R."/>
            <person name="Osoegawa K."/>
            <person name="de Jong P."/>
            <person name="Lindberg D.R."/>
            <person name="Seaver E.C."/>
            <person name="Weisblat D.A."/>
            <person name="Putnam N.H."/>
            <person name="Grigoriev I.V."/>
            <person name="Rokhsar D.S."/>
        </authorList>
    </citation>
    <scope>NUCLEOTIDE SEQUENCE</scope>
    <source>
        <strain evidence="10">I ESC-2004</strain>
    </source>
</reference>
<dbReference type="InterPro" id="IPR035979">
    <property type="entry name" value="RBD_domain_sf"/>
</dbReference>
<keyword evidence="10" id="KW-1185">Reference proteome</keyword>
<feature type="domain" description="SAC" evidence="7">
    <location>
        <begin position="118"/>
        <end position="441"/>
    </location>
</feature>
<dbReference type="InterPro" id="IPR000300">
    <property type="entry name" value="IPPc"/>
</dbReference>